<comment type="caution">
    <text evidence="1">The sequence shown here is derived from an EMBL/GenBank/DDBJ whole genome shotgun (WGS) entry which is preliminary data.</text>
</comment>
<accession>A0AAD4Q3S4</accession>
<dbReference type="AlphaFoldDB" id="A0AAD4Q3S4"/>
<name>A0AAD4Q3S4_9EURO</name>
<dbReference type="GeneID" id="70244029"/>
<evidence type="ECO:0000313" key="2">
    <source>
        <dbReference type="Proteomes" id="UP001201262"/>
    </source>
</evidence>
<dbReference type="Proteomes" id="UP001201262">
    <property type="component" value="Unassembled WGS sequence"/>
</dbReference>
<dbReference type="RefSeq" id="XP_046075427.1">
    <property type="nucleotide sequence ID" value="XM_046213742.1"/>
</dbReference>
<keyword evidence="2" id="KW-1185">Reference proteome</keyword>
<organism evidence="1 2">
    <name type="scientific">Talaromyces proteolyticus</name>
    <dbReference type="NCBI Taxonomy" id="1131652"/>
    <lineage>
        <taxon>Eukaryota</taxon>
        <taxon>Fungi</taxon>
        <taxon>Dikarya</taxon>
        <taxon>Ascomycota</taxon>
        <taxon>Pezizomycotina</taxon>
        <taxon>Eurotiomycetes</taxon>
        <taxon>Eurotiomycetidae</taxon>
        <taxon>Eurotiales</taxon>
        <taxon>Trichocomaceae</taxon>
        <taxon>Talaromyces</taxon>
        <taxon>Talaromyces sect. Bacilispori</taxon>
    </lineage>
</organism>
<reference evidence="1" key="1">
    <citation type="submission" date="2021-12" db="EMBL/GenBank/DDBJ databases">
        <title>Convergent genome expansion in fungi linked to evolution of root-endophyte symbiosis.</title>
        <authorList>
            <consortium name="DOE Joint Genome Institute"/>
            <person name="Ke Y.-H."/>
            <person name="Bonito G."/>
            <person name="Liao H.-L."/>
            <person name="Looney B."/>
            <person name="Rojas-Flechas A."/>
            <person name="Nash J."/>
            <person name="Hameed K."/>
            <person name="Schadt C."/>
            <person name="Martin F."/>
            <person name="Crous P.W."/>
            <person name="Miettinen O."/>
            <person name="Magnuson J.K."/>
            <person name="Labbe J."/>
            <person name="Jacobson D."/>
            <person name="Doktycz M.J."/>
            <person name="Veneault-Fourrey C."/>
            <person name="Kuo A."/>
            <person name="Mondo S."/>
            <person name="Calhoun S."/>
            <person name="Riley R."/>
            <person name="Ohm R."/>
            <person name="LaButti K."/>
            <person name="Andreopoulos B."/>
            <person name="Pangilinan J."/>
            <person name="Nolan M."/>
            <person name="Tritt A."/>
            <person name="Clum A."/>
            <person name="Lipzen A."/>
            <person name="Daum C."/>
            <person name="Barry K."/>
            <person name="Grigoriev I.V."/>
            <person name="Vilgalys R."/>
        </authorList>
    </citation>
    <scope>NUCLEOTIDE SEQUENCE</scope>
    <source>
        <strain evidence="1">PMI_201</strain>
    </source>
</reference>
<proteinExistence type="predicted"/>
<protein>
    <submittedName>
        <fullName evidence="1">Uncharacterized protein</fullName>
    </submittedName>
</protein>
<sequence>MSARAFVASERKIAKPNSSHSLANVALDLFMTIYAPSSPSAWLVHLGSAGSNNQLSLSAVLAPVIAILSHEQKQPSLMNLARKYYLATIAETGHSLLSIQQAFKDTTLMSINLLILFEARAFQG</sequence>
<evidence type="ECO:0000313" key="1">
    <source>
        <dbReference type="EMBL" id="KAH8702051.1"/>
    </source>
</evidence>
<dbReference type="EMBL" id="JAJTJA010000003">
    <property type="protein sequence ID" value="KAH8702051.1"/>
    <property type="molecule type" value="Genomic_DNA"/>
</dbReference>
<gene>
    <name evidence="1" type="ORF">BGW36DRAFT_356195</name>
</gene>